<accession>V9D1T7</accession>
<evidence type="ECO:0000313" key="2">
    <source>
        <dbReference type="Proteomes" id="UP000030678"/>
    </source>
</evidence>
<organism evidence="1 2">
    <name type="scientific">Cladophialophora carrionii CBS 160.54</name>
    <dbReference type="NCBI Taxonomy" id="1279043"/>
    <lineage>
        <taxon>Eukaryota</taxon>
        <taxon>Fungi</taxon>
        <taxon>Dikarya</taxon>
        <taxon>Ascomycota</taxon>
        <taxon>Pezizomycotina</taxon>
        <taxon>Eurotiomycetes</taxon>
        <taxon>Chaetothyriomycetidae</taxon>
        <taxon>Chaetothyriales</taxon>
        <taxon>Herpotrichiellaceae</taxon>
        <taxon>Cladophialophora</taxon>
    </lineage>
</organism>
<dbReference type="VEuPathDB" id="FungiDB:G647_08649"/>
<dbReference type="HOGENOM" id="CLU_1981416_0_0_1"/>
<reference evidence="1 2" key="1">
    <citation type="submission" date="2013-03" db="EMBL/GenBank/DDBJ databases">
        <title>The Genome Sequence of Cladophialophora carrionii CBS 160.54.</title>
        <authorList>
            <consortium name="The Broad Institute Genomics Platform"/>
            <person name="Cuomo C."/>
            <person name="de Hoog S."/>
            <person name="Gorbushina A."/>
            <person name="Walker B."/>
            <person name="Young S.K."/>
            <person name="Zeng Q."/>
            <person name="Gargeya S."/>
            <person name="Fitzgerald M."/>
            <person name="Haas B."/>
            <person name="Abouelleil A."/>
            <person name="Allen A.W."/>
            <person name="Alvarado L."/>
            <person name="Arachchi H.M."/>
            <person name="Berlin A.M."/>
            <person name="Chapman S.B."/>
            <person name="Gainer-Dewar J."/>
            <person name="Goldberg J."/>
            <person name="Griggs A."/>
            <person name="Gujja S."/>
            <person name="Hansen M."/>
            <person name="Howarth C."/>
            <person name="Imamovic A."/>
            <person name="Ireland A."/>
            <person name="Larimer J."/>
            <person name="McCowan C."/>
            <person name="Murphy C."/>
            <person name="Pearson M."/>
            <person name="Poon T.W."/>
            <person name="Priest M."/>
            <person name="Roberts A."/>
            <person name="Saif S."/>
            <person name="Shea T."/>
            <person name="Sisk P."/>
            <person name="Sykes S."/>
            <person name="Wortman J."/>
            <person name="Nusbaum C."/>
            <person name="Birren B."/>
        </authorList>
    </citation>
    <scope>NUCLEOTIDE SEQUENCE [LARGE SCALE GENOMIC DNA]</scope>
    <source>
        <strain evidence="1 2">CBS 160.54</strain>
    </source>
</reference>
<dbReference type="OrthoDB" id="4147030at2759"/>
<dbReference type="RefSeq" id="XP_008731179.1">
    <property type="nucleotide sequence ID" value="XM_008732957.1"/>
</dbReference>
<dbReference type="EMBL" id="KB822708">
    <property type="protein sequence ID" value="ETI20611.1"/>
    <property type="molecule type" value="Genomic_DNA"/>
</dbReference>
<dbReference type="AlphaFoldDB" id="V9D1T7"/>
<evidence type="ECO:0000313" key="1">
    <source>
        <dbReference type="EMBL" id="ETI20611.1"/>
    </source>
</evidence>
<gene>
    <name evidence="1" type="ORF">G647_08649</name>
</gene>
<sequence length="126" mass="14231">MSTPESTTLNVPVEDLARWARTQRIVDGHWGDDKILTLQKSRIGKILWKKLRTSLEGQVKGWEVMRVMRQDTFLTITDFRAILIALNVQAGCTVDGRHVVQGQWIEVGAGQDVMLQPQGDFLCLVV</sequence>
<name>V9D1T7_9EURO</name>
<dbReference type="GeneID" id="19987142"/>
<dbReference type="Proteomes" id="UP000030678">
    <property type="component" value="Unassembled WGS sequence"/>
</dbReference>
<proteinExistence type="predicted"/>
<protein>
    <submittedName>
        <fullName evidence="1">Uncharacterized protein</fullName>
    </submittedName>
</protein>